<dbReference type="GeneID" id="91102743"/>
<feature type="compositionally biased region" description="Low complexity" evidence="1">
    <location>
        <begin position="27"/>
        <end position="48"/>
    </location>
</feature>
<feature type="compositionally biased region" description="Low complexity" evidence="1">
    <location>
        <begin position="365"/>
        <end position="374"/>
    </location>
</feature>
<feature type="compositionally biased region" description="Basic residues" evidence="1">
    <location>
        <begin position="196"/>
        <end position="207"/>
    </location>
</feature>
<name>A0AAX4KJD4_9TREE</name>
<dbReference type="KEGG" id="ker:91102743"/>
<feature type="compositionally biased region" description="Basic and acidic residues" evidence="1">
    <location>
        <begin position="185"/>
        <end position="195"/>
    </location>
</feature>
<sequence>MDSPSDPADQARLRDTREDPAYLSTGANRPRQSRPRASSSAATGESGAFTDNPDDGFRSDTDGRPRPASRSASLREPRGGPPGYVIHPSMGGYGPLGSYGGMGYPADPYLPYDGRYPTQYSTPSFYPQDGFPSMHSFELYSGSTNPRYPPAYTPRLSPRLSPETAFDFARPPLVGSPRRGPSSRSSDETRSDQSPRPRKSTRQRKARDHGPISTSGPERSSVDTGKSKIHRHREIPSIRLDTTATNQQTYKIQGETKTLIIDDIQFTWNEQGDGLTVRSLDGLPIKEVIRHDHWDSEFGSAATIVFAKHRPPRDEDPTQEEEDSPVRVTLSEAYVSTSPTAPDRSERTGVWLPGSDTLEETEGIFTRTGTGFSPRRSRRSSPGHEPFPDPMYARRESMVTHPGGDDFQPSEATTTTLPERPKARSSR</sequence>
<feature type="compositionally biased region" description="Polar residues" evidence="1">
    <location>
        <begin position="212"/>
        <end position="224"/>
    </location>
</feature>
<feature type="region of interest" description="Disordered" evidence="1">
    <location>
        <begin position="308"/>
        <end position="427"/>
    </location>
</feature>
<reference evidence="2 3" key="1">
    <citation type="submission" date="2024-01" db="EMBL/GenBank/DDBJ databases">
        <title>Comparative genomics of Cryptococcus and Kwoniella reveals pathogenesis evolution and contrasting modes of karyotype evolution via chromosome fusion or intercentromeric recombination.</title>
        <authorList>
            <person name="Coelho M.A."/>
            <person name="David-Palma M."/>
            <person name="Shea T."/>
            <person name="Bowers K."/>
            <person name="McGinley-Smith S."/>
            <person name="Mohammad A.W."/>
            <person name="Gnirke A."/>
            <person name="Yurkov A.M."/>
            <person name="Nowrousian M."/>
            <person name="Sun S."/>
            <person name="Cuomo C.A."/>
            <person name="Heitman J."/>
        </authorList>
    </citation>
    <scope>NUCLEOTIDE SEQUENCE [LARGE SCALE GENOMIC DNA]</scope>
    <source>
        <strain evidence="2 3">PYCC6329</strain>
    </source>
</reference>
<protein>
    <submittedName>
        <fullName evidence="2">Uncharacterized protein</fullName>
    </submittedName>
</protein>
<organism evidence="2 3">
    <name type="scientific">Kwoniella europaea PYCC6329</name>
    <dbReference type="NCBI Taxonomy" id="1423913"/>
    <lineage>
        <taxon>Eukaryota</taxon>
        <taxon>Fungi</taxon>
        <taxon>Dikarya</taxon>
        <taxon>Basidiomycota</taxon>
        <taxon>Agaricomycotina</taxon>
        <taxon>Tremellomycetes</taxon>
        <taxon>Tremellales</taxon>
        <taxon>Cryptococcaceae</taxon>
        <taxon>Kwoniella</taxon>
    </lineage>
</organism>
<feature type="compositionally biased region" description="Basic and acidic residues" evidence="1">
    <location>
        <begin position="55"/>
        <end position="65"/>
    </location>
</feature>
<accession>A0AAX4KJD4</accession>
<proteinExistence type="predicted"/>
<dbReference type="EMBL" id="CP144089">
    <property type="protein sequence ID" value="WWD05857.1"/>
    <property type="molecule type" value="Genomic_DNA"/>
</dbReference>
<dbReference type="AlphaFoldDB" id="A0AAX4KJD4"/>
<keyword evidence="3" id="KW-1185">Reference proteome</keyword>
<feature type="region of interest" description="Disordered" evidence="1">
    <location>
        <begin position="1"/>
        <end position="103"/>
    </location>
</feature>
<gene>
    <name evidence="2" type="ORF">V865_003941</name>
</gene>
<feature type="compositionally biased region" description="Basic and acidic residues" evidence="1">
    <location>
        <begin position="9"/>
        <end position="20"/>
    </location>
</feature>
<feature type="region of interest" description="Disordered" evidence="1">
    <location>
        <begin position="136"/>
        <end position="235"/>
    </location>
</feature>
<feature type="compositionally biased region" description="Low complexity" evidence="1">
    <location>
        <begin position="170"/>
        <end position="184"/>
    </location>
</feature>
<evidence type="ECO:0000313" key="2">
    <source>
        <dbReference type="EMBL" id="WWD05857.1"/>
    </source>
</evidence>
<dbReference type="Proteomes" id="UP001358614">
    <property type="component" value="Chromosome 1"/>
</dbReference>
<evidence type="ECO:0000313" key="3">
    <source>
        <dbReference type="Proteomes" id="UP001358614"/>
    </source>
</evidence>
<evidence type="ECO:0000256" key="1">
    <source>
        <dbReference type="SAM" id="MobiDB-lite"/>
    </source>
</evidence>
<feature type="compositionally biased region" description="Gly residues" evidence="1">
    <location>
        <begin position="91"/>
        <end position="103"/>
    </location>
</feature>
<dbReference type="RefSeq" id="XP_066083824.1">
    <property type="nucleotide sequence ID" value="XM_066227727.1"/>
</dbReference>